<accession>A0ACC2MEA7</accession>
<reference evidence="1 2" key="1">
    <citation type="journal article" date="2022" name="Hortic Res">
        <title>A haplotype resolved chromosomal level avocado genome allows analysis of novel avocado genes.</title>
        <authorList>
            <person name="Nath O."/>
            <person name="Fletcher S.J."/>
            <person name="Hayward A."/>
            <person name="Shaw L.M."/>
            <person name="Masouleh A.K."/>
            <person name="Furtado A."/>
            <person name="Henry R.J."/>
            <person name="Mitter N."/>
        </authorList>
    </citation>
    <scope>NUCLEOTIDE SEQUENCE [LARGE SCALE GENOMIC DNA]</scope>
    <source>
        <strain evidence="2">cv. Hass</strain>
    </source>
</reference>
<organism evidence="1 2">
    <name type="scientific">Persea americana</name>
    <name type="common">Avocado</name>
    <dbReference type="NCBI Taxonomy" id="3435"/>
    <lineage>
        <taxon>Eukaryota</taxon>
        <taxon>Viridiplantae</taxon>
        <taxon>Streptophyta</taxon>
        <taxon>Embryophyta</taxon>
        <taxon>Tracheophyta</taxon>
        <taxon>Spermatophyta</taxon>
        <taxon>Magnoliopsida</taxon>
        <taxon>Magnoliidae</taxon>
        <taxon>Laurales</taxon>
        <taxon>Lauraceae</taxon>
        <taxon>Persea</taxon>
    </lineage>
</organism>
<dbReference type="EMBL" id="CM056810">
    <property type="protein sequence ID" value="KAJ8643738.1"/>
    <property type="molecule type" value="Genomic_DNA"/>
</dbReference>
<name>A0ACC2MEA7_PERAE</name>
<sequence>MSEKEIIEHAGLDFAVYLRIYILGCIAVTTTLPIGALQEAGPSLIRKDIGNVSLHVILSGCDSGSRMKPKYFFLVVFYCEASIKIGERFHGLEILLVNQPSTMRSKVKLQPSLQLSNSAFLIHYWFRILLCWLRALRD</sequence>
<keyword evidence="2" id="KW-1185">Reference proteome</keyword>
<evidence type="ECO:0000313" key="2">
    <source>
        <dbReference type="Proteomes" id="UP001234297"/>
    </source>
</evidence>
<protein>
    <submittedName>
        <fullName evidence="1">Uncharacterized protein</fullName>
    </submittedName>
</protein>
<dbReference type="Proteomes" id="UP001234297">
    <property type="component" value="Chromosome 2"/>
</dbReference>
<proteinExistence type="predicted"/>
<evidence type="ECO:0000313" key="1">
    <source>
        <dbReference type="EMBL" id="KAJ8643738.1"/>
    </source>
</evidence>
<gene>
    <name evidence="1" type="ORF">MRB53_005486</name>
</gene>
<comment type="caution">
    <text evidence="1">The sequence shown here is derived from an EMBL/GenBank/DDBJ whole genome shotgun (WGS) entry which is preliminary data.</text>
</comment>